<accession>A0A0F4YLF6</accession>
<evidence type="ECO:0000313" key="1">
    <source>
        <dbReference type="EMBL" id="KKA18438.1"/>
    </source>
</evidence>
<dbReference type="OrthoDB" id="10034502at2759"/>
<dbReference type="PANTHER" id="PTHR31591:SF5">
    <property type="entry name" value="DOLICHOL-PHOSPHATE MANNOSYLTRANSFERASE"/>
    <property type="match status" value="1"/>
</dbReference>
<protein>
    <recommendedName>
        <fullName evidence="3">Siderophore biosynthesis lipase/esterase</fullName>
    </recommendedName>
</protein>
<reference evidence="1 2" key="1">
    <citation type="submission" date="2015-04" db="EMBL/GenBank/DDBJ databases">
        <authorList>
            <person name="Heijne W.H."/>
            <person name="Fedorova N.D."/>
            <person name="Nierman W.C."/>
            <person name="Vollebregt A.W."/>
            <person name="Zhao Z."/>
            <person name="Wu L."/>
            <person name="Kumar M."/>
            <person name="Stam H."/>
            <person name="van den Berg M.A."/>
            <person name="Pel H.J."/>
        </authorList>
    </citation>
    <scope>NUCLEOTIDE SEQUENCE [LARGE SCALE GENOMIC DNA]</scope>
    <source>
        <strain evidence="1 2">CBS 393.64</strain>
    </source>
</reference>
<name>A0A0F4YLF6_RASE3</name>
<dbReference type="Gene3D" id="3.40.50.1820">
    <property type="entry name" value="alpha/beta hydrolase"/>
    <property type="match status" value="1"/>
</dbReference>
<dbReference type="PANTHER" id="PTHR31591">
    <property type="entry name" value="UPF0613 PROTEIN PB24D3.06C"/>
    <property type="match status" value="1"/>
</dbReference>
<keyword evidence="2" id="KW-1185">Reference proteome</keyword>
<comment type="caution">
    <text evidence="1">The sequence shown here is derived from an EMBL/GenBank/DDBJ whole genome shotgun (WGS) entry which is preliminary data.</text>
</comment>
<proteinExistence type="predicted"/>
<dbReference type="SUPFAM" id="SSF53474">
    <property type="entry name" value="alpha/beta-Hydrolases"/>
    <property type="match status" value="1"/>
</dbReference>
<sequence length="370" mass="40919">MASAGAARGQPGILHQYVRALPFSNAFHRRDYKLVAFEYTSSTITRKKPHSLLFIGGLGDGFFTVPFVADLAAALEPTDWSLFSVLLSSSYTAWGLGSLDKDAEEIAQCVQYVQKYKEAQQGDQPGPRKIVIMGHSTGSQDVLHYLYSPNPLPPNPVFDNGVKHITRPEVDGAILQAPVSDRQAVTEGQINGTDKMSDNEFATTYLQLVDSAKRVTYAEHNTLDVLLPLSMTTKLGYPPDVPMSARRFLSLTSPDSPENPREDDLFSSDLTDKRLQETFGMIATRDLLRSKLLVLYSGNDQYCPASVDKEALLQRWKAATNKIIRTVWDDEHSGVIPGASHNLEGEGEAEARRDLVSRVMGYLNDVEKLP</sequence>
<dbReference type="InterPro" id="IPR029058">
    <property type="entry name" value="AB_hydrolase_fold"/>
</dbReference>
<organism evidence="1 2">
    <name type="scientific">Rasamsonia emersonii (strain ATCC 16479 / CBS 393.64 / IMI 116815)</name>
    <dbReference type="NCBI Taxonomy" id="1408163"/>
    <lineage>
        <taxon>Eukaryota</taxon>
        <taxon>Fungi</taxon>
        <taxon>Dikarya</taxon>
        <taxon>Ascomycota</taxon>
        <taxon>Pezizomycotina</taxon>
        <taxon>Eurotiomycetes</taxon>
        <taxon>Eurotiomycetidae</taxon>
        <taxon>Eurotiales</taxon>
        <taxon>Trichocomaceae</taxon>
        <taxon>Rasamsonia</taxon>
    </lineage>
</organism>
<evidence type="ECO:0008006" key="3">
    <source>
        <dbReference type="Google" id="ProtNLM"/>
    </source>
</evidence>
<dbReference type="EMBL" id="LASV01000455">
    <property type="protein sequence ID" value="KKA18438.1"/>
    <property type="molecule type" value="Genomic_DNA"/>
</dbReference>
<dbReference type="AlphaFoldDB" id="A0A0F4YLF6"/>
<dbReference type="Proteomes" id="UP000053958">
    <property type="component" value="Unassembled WGS sequence"/>
</dbReference>
<dbReference type="Pfam" id="PF08538">
    <property type="entry name" value="DUF1749"/>
    <property type="match status" value="1"/>
</dbReference>
<dbReference type="InterPro" id="IPR013744">
    <property type="entry name" value="SidJ"/>
</dbReference>
<dbReference type="RefSeq" id="XP_013325050.1">
    <property type="nucleotide sequence ID" value="XM_013469596.1"/>
</dbReference>
<evidence type="ECO:0000313" key="2">
    <source>
        <dbReference type="Proteomes" id="UP000053958"/>
    </source>
</evidence>
<gene>
    <name evidence="1" type="ORF">T310_7605</name>
</gene>
<dbReference type="GeneID" id="25319876"/>